<proteinExistence type="predicted"/>
<keyword evidence="2" id="KW-1185">Reference proteome</keyword>
<protein>
    <submittedName>
        <fullName evidence="1">Uncharacterized protein</fullName>
    </submittedName>
</protein>
<comment type="caution">
    <text evidence="1">The sequence shown here is derived from an EMBL/GenBank/DDBJ whole genome shotgun (WGS) entry which is preliminary data.</text>
</comment>
<evidence type="ECO:0000313" key="2">
    <source>
        <dbReference type="Proteomes" id="UP000026922"/>
    </source>
</evidence>
<dbReference type="Proteomes" id="UP000026922">
    <property type="component" value="Unassembled WGS sequence"/>
</dbReference>
<accession>A0A061JHI9</accession>
<organism evidence="1 2">
    <name type="scientific">Holospora undulata HU1</name>
    <dbReference type="NCBI Taxonomy" id="1321371"/>
    <lineage>
        <taxon>Bacteria</taxon>
        <taxon>Pseudomonadati</taxon>
        <taxon>Pseudomonadota</taxon>
        <taxon>Alphaproteobacteria</taxon>
        <taxon>Holosporales</taxon>
        <taxon>Holosporaceae</taxon>
        <taxon>Holospora</taxon>
    </lineage>
</organism>
<dbReference type="EMBL" id="ARPM03000135">
    <property type="protein sequence ID" value="ETZ04892.1"/>
    <property type="molecule type" value="Genomic_DNA"/>
</dbReference>
<sequence>MFFLLSANTEIYAGLYEDLNKIKQSRFGPDDLETAYKKKEQVPHSSFGALISQNLDFFNRIVLEFKIFLSEIIENKPNFKNLLNKITEQKNQEKEIPLEIRMLLAK</sequence>
<evidence type="ECO:0000313" key="1">
    <source>
        <dbReference type="EMBL" id="ETZ04892.1"/>
    </source>
</evidence>
<gene>
    <name evidence="1" type="ORF">K737_300687</name>
</gene>
<name>A0A061JHI9_9PROT</name>
<dbReference type="AlphaFoldDB" id="A0A061JHI9"/>
<reference evidence="1 2" key="1">
    <citation type="journal article" date="2013" name="Genome Announc.">
        <title>Draft Genome Sequence of Holospora undulata Strain HU1, a Micronucleus-Specific Symbiont of the Ciliate Paramecium caudatum.</title>
        <authorList>
            <person name="Dohra H."/>
            <person name="Suzuki H."/>
            <person name="Suzuki T."/>
            <person name="Tanaka K."/>
            <person name="Fujishima M."/>
        </authorList>
    </citation>
    <scope>NUCLEOTIDE SEQUENCE [LARGE SCALE GENOMIC DNA]</scope>
    <source>
        <strain evidence="1 2">HU1</strain>
    </source>
</reference>
<dbReference type="RefSeq" id="WP_006303263.1">
    <property type="nucleotide sequence ID" value="NZ_ARPM03000135.1"/>
</dbReference>